<gene>
    <name evidence="6" type="ORF">S06H3_17415</name>
</gene>
<evidence type="ECO:0000313" key="6">
    <source>
        <dbReference type="EMBL" id="GAI07027.1"/>
    </source>
</evidence>
<reference evidence="6" key="1">
    <citation type="journal article" date="2014" name="Front. Microbiol.">
        <title>High frequency of phylogenetically diverse reductive dehalogenase-homologous genes in deep subseafloor sedimentary metagenomes.</title>
        <authorList>
            <person name="Kawai M."/>
            <person name="Futagami T."/>
            <person name="Toyoda A."/>
            <person name="Takaki Y."/>
            <person name="Nishi S."/>
            <person name="Hori S."/>
            <person name="Arai W."/>
            <person name="Tsubouchi T."/>
            <person name="Morono Y."/>
            <person name="Uchiyama I."/>
            <person name="Ito T."/>
            <person name="Fujiyama A."/>
            <person name="Inagaki F."/>
            <person name="Takami H."/>
        </authorList>
    </citation>
    <scope>NUCLEOTIDE SEQUENCE</scope>
    <source>
        <strain evidence="6">Expedition CK06-06</strain>
    </source>
</reference>
<dbReference type="InterPro" id="IPR029063">
    <property type="entry name" value="SAM-dependent_MTases_sf"/>
</dbReference>
<proteinExistence type="predicted"/>
<sequence length="248" mass="29495">HGTFSKFLKGLEGQDDLAWYTSVMLDRLMFIYFIQKKGFLDEDMDYLVNKFKESKARGANQFYRKFLVPLFFEGFAKEGKDRSPEVNQLLGKVPYLNGGLFLPHQLELAYGESININDVAFERLFDFFGRYSWHLDYRPLRADNEINPDVLGYIFEKYINQKQMGAYYTKEDITDYICKNTIIPFLFDKLESIRYDELHPFPMKDVEPYIHEAVKQEDYLPTETDREYKTRQKRDNQRGKVLIRNACP</sequence>
<evidence type="ECO:0000256" key="3">
    <source>
        <dbReference type="ARBA" id="ARBA00022679"/>
    </source>
</evidence>
<dbReference type="EMBL" id="BARV01008697">
    <property type="protein sequence ID" value="GAI07027.1"/>
    <property type="molecule type" value="Genomic_DNA"/>
</dbReference>
<dbReference type="Gene3D" id="3.40.50.150">
    <property type="entry name" value="Vaccinia Virus protein VP39"/>
    <property type="match status" value="1"/>
</dbReference>
<accession>X1KJ16</accession>
<evidence type="ECO:0000259" key="5">
    <source>
        <dbReference type="Pfam" id="PF25120"/>
    </source>
</evidence>
<dbReference type="SUPFAM" id="SSF53335">
    <property type="entry name" value="S-adenosyl-L-methionine-dependent methyltransferases"/>
    <property type="match status" value="1"/>
</dbReference>
<protein>
    <recommendedName>
        <fullName evidence="1">site-specific DNA-methyltransferase (adenine-specific)</fullName>
        <ecNumber evidence="1">2.1.1.72</ecNumber>
    </recommendedName>
</protein>
<dbReference type="Pfam" id="PF25120">
    <property type="entry name" value="DUF7814"/>
    <property type="match status" value="1"/>
</dbReference>
<keyword evidence="2" id="KW-0489">Methyltransferase</keyword>
<dbReference type="InterPro" id="IPR050953">
    <property type="entry name" value="N4_N6_ade-DNA_methylase"/>
</dbReference>
<dbReference type="InterPro" id="IPR056716">
    <property type="entry name" value="DUF7814"/>
</dbReference>
<keyword evidence="3" id="KW-0808">Transferase</keyword>
<name>X1KJ16_9ZZZZ</name>
<comment type="caution">
    <text evidence="6">The sequence shown here is derived from an EMBL/GenBank/DDBJ whole genome shotgun (WGS) entry which is preliminary data.</text>
</comment>
<dbReference type="PANTHER" id="PTHR33841">
    <property type="entry name" value="DNA METHYLTRANSFERASE YEEA-RELATED"/>
    <property type="match status" value="1"/>
</dbReference>
<dbReference type="EC" id="2.1.1.72" evidence="1"/>
<evidence type="ECO:0000256" key="2">
    <source>
        <dbReference type="ARBA" id="ARBA00022603"/>
    </source>
</evidence>
<evidence type="ECO:0000256" key="4">
    <source>
        <dbReference type="ARBA" id="ARBA00047942"/>
    </source>
</evidence>
<dbReference type="GO" id="GO:0009007">
    <property type="term" value="F:site-specific DNA-methyltransferase (adenine-specific) activity"/>
    <property type="evidence" value="ECO:0007669"/>
    <property type="project" value="UniProtKB-EC"/>
</dbReference>
<feature type="domain" description="DUF7814" evidence="5">
    <location>
        <begin position="67"/>
        <end position="127"/>
    </location>
</feature>
<dbReference type="PANTHER" id="PTHR33841:SF1">
    <property type="entry name" value="DNA METHYLTRANSFERASE A"/>
    <property type="match status" value="1"/>
</dbReference>
<dbReference type="GO" id="GO:0032259">
    <property type="term" value="P:methylation"/>
    <property type="evidence" value="ECO:0007669"/>
    <property type="project" value="UniProtKB-KW"/>
</dbReference>
<evidence type="ECO:0000256" key="1">
    <source>
        <dbReference type="ARBA" id="ARBA00011900"/>
    </source>
</evidence>
<organism evidence="6">
    <name type="scientific">marine sediment metagenome</name>
    <dbReference type="NCBI Taxonomy" id="412755"/>
    <lineage>
        <taxon>unclassified sequences</taxon>
        <taxon>metagenomes</taxon>
        <taxon>ecological metagenomes</taxon>
    </lineage>
</organism>
<dbReference type="AlphaFoldDB" id="X1KJ16"/>
<comment type="catalytic activity">
    <reaction evidence="4">
        <text>a 2'-deoxyadenosine in DNA + S-adenosyl-L-methionine = an N(6)-methyl-2'-deoxyadenosine in DNA + S-adenosyl-L-homocysteine + H(+)</text>
        <dbReference type="Rhea" id="RHEA:15197"/>
        <dbReference type="Rhea" id="RHEA-COMP:12418"/>
        <dbReference type="Rhea" id="RHEA-COMP:12419"/>
        <dbReference type="ChEBI" id="CHEBI:15378"/>
        <dbReference type="ChEBI" id="CHEBI:57856"/>
        <dbReference type="ChEBI" id="CHEBI:59789"/>
        <dbReference type="ChEBI" id="CHEBI:90615"/>
        <dbReference type="ChEBI" id="CHEBI:90616"/>
        <dbReference type="EC" id="2.1.1.72"/>
    </reaction>
</comment>
<feature type="non-terminal residue" evidence="6">
    <location>
        <position position="1"/>
    </location>
</feature>